<keyword evidence="1" id="KW-0472">Membrane</keyword>
<proteinExistence type="predicted"/>
<evidence type="ECO:0000313" key="5">
    <source>
        <dbReference type="EMBL" id="XDJ61514.1"/>
    </source>
</evidence>
<dbReference type="AlphaFoldDB" id="A0AB39G161"/>
<protein>
    <submittedName>
        <fullName evidence="10">Uncharacterized protein</fullName>
    </submittedName>
</protein>
<dbReference type="KEGG" id="cgin:ABRZ00_10920"/>
<sequence length="188" mass="21232">MRYAELALAAFFGGTLHWWWGERPEALWGTSISTVIDMLGSIATTVGVLLALYQANKARQEHQISKLLLEWGYASAIQSLVLQSRKIAEEVLKRKHFLPVVEIEQIDRDFKNLSEVVAGQPGIAILINTREVSWIFQEAMNNEADGPAKYMEAVLDVIETHQPALRAWQKNIRDKLEQLGEPVPGINR</sequence>
<dbReference type="RefSeq" id="WP_368642010.1">
    <property type="nucleotide sequence ID" value="NZ_CP158253.1"/>
</dbReference>
<evidence type="ECO:0000313" key="3">
    <source>
        <dbReference type="EMBL" id="XDJ52496.1"/>
    </source>
</evidence>
<evidence type="ECO:0000313" key="9">
    <source>
        <dbReference type="EMBL" id="XDJ82976.1"/>
    </source>
</evidence>
<dbReference type="EMBL" id="CP158256">
    <property type="protein sequence ID" value="XDJ52496.1"/>
    <property type="molecule type" value="Genomic_DNA"/>
</dbReference>
<evidence type="ECO:0000313" key="2">
    <source>
        <dbReference type="EMBL" id="XDJ45728.1"/>
    </source>
</evidence>
<dbReference type="EMBL" id="CP158261">
    <property type="protein sequence ID" value="XDJ66992.1"/>
    <property type="molecule type" value="Genomic_DNA"/>
</dbReference>
<feature type="transmembrane region" description="Helical" evidence="1">
    <location>
        <begin position="26"/>
        <end position="53"/>
    </location>
</feature>
<dbReference type="EMBL" id="CP158260">
    <property type="protein sequence ID" value="XDJ63867.1"/>
    <property type="molecule type" value="Genomic_DNA"/>
</dbReference>
<dbReference type="EMBL" id="CP158266">
    <property type="protein sequence ID" value="XDJ82976.1"/>
    <property type="molecule type" value="Genomic_DNA"/>
</dbReference>
<keyword evidence="1" id="KW-0812">Transmembrane</keyword>
<name>A0AB39G161_9BURK</name>
<reference evidence="10" key="1">
    <citation type="submission" date="2024-05" db="EMBL/GenBank/DDBJ databases">
        <authorList>
            <person name="Luo Y.-C."/>
            <person name="Nicholds J."/>
            <person name="Mortimer T."/>
            <person name="Maboni G."/>
        </authorList>
    </citation>
    <scope>NUCLEOTIDE SEQUENCE</scope>
    <source>
        <strain evidence="10">140124</strain>
        <strain evidence="9">143751</strain>
        <strain evidence="8">143811</strain>
        <strain evidence="7">145849</strain>
        <strain evidence="6">145850</strain>
        <strain evidence="5">145852</strain>
        <strain evidence="4">150221</strain>
        <strain evidence="3">150964</strain>
        <strain evidence="2">153271</strain>
    </source>
</reference>
<dbReference type="EMBL" id="CP158268">
    <property type="protein sequence ID" value="XDJ85477.1"/>
    <property type="molecule type" value="Genomic_DNA"/>
</dbReference>
<accession>A0AB39G161</accession>
<dbReference type="GeneID" id="93068052"/>
<organism evidence="10">
    <name type="scientific">Castellaniella ginsengisoli</name>
    <dbReference type="NCBI Taxonomy" id="546114"/>
    <lineage>
        <taxon>Bacteria</taxon>
        <taxon>Pseudomonadati</taxon>
        <taxon>Pseudomonadota</taxon>
        <taxon>Betaproteobacteria</taxon>
        <taxon>Burkholderiales</taxon>
        <taxon>Alcaligenaceae</taxon>
        <taxon>Castellaniella</taxon>
    </lineage>
</organism>
<evidence type="ECO:0000313" key="8">
    <source>
        <dbReference type="EMBL" id="XDJ75150.1"/>
    </source>
</evidence>
<keyword evidence="1" id="KW-1133">Transmembrane helix</keyword>
<dbReference type="EMBL" id="CP158264">
    <property type="protein sequence ID" value="XDJ75150.1"/>
    <property type="molecule type" value="Genomic_DNA"/>
</dbReference>
<dbReference type="EMBL" id="CP158259">
    <property type="protein sequence ID" value="XDJ61514.1"/>
    <property type="molecule type" value="Genomic_DNA"/>
</dbReference>
<evidence type="ECO:0000313" key="10">
    <source>
        <dbReference type="EMBL" id="XDJ85477.1"/>
    </source>
</evidence>
<evidence type="ECO:0000313" key="6">
    <source>
        <dbReference type="EMBL" id="XDJ63867.1"/>
    </source>
</evidence>
<evidence type="ECO:0000313" key="4">
    <source>
        <dbReference type="EMBL" id="XDJ55049.1"/>
    </source>
</evidence>
<evidence type="ECO:0000313" key="7">
    <source>
        <dbReference type="EMBL" id="XDJ66992.1"/>
    </source>
</evidence>
<evidence type="ECO:0000256" key="1">
    <source>
        <dbReference type="SAM" id="Phobius"/>
    </source>
</evidence>
<gene>
    <name evidence="7" type="ORF">ABRY91_02860</name>
    <name evidence="5" type="ORF">ABRY92_02525</name>
    <name evidence="9" type="ORF">ABRY96_01750</name>
    <name evidence="8" type="ORF">ABRY97_03060</name>
    <name evidence="4" type="ORF">ABRZ00_10920</name>
    <name evidence="3" type="ORF">ABRZ01_11230</name>
    <name evidence="2" type="ORF">ABRZ02_05445</name>
    <name evidence="6" type="ORF">ABRZ03_00490</name>
    <name evidence="10" type="ORF">ABRZ08_01075</name>
</gene>
<dbReference type="EMBL" id="CP158257">
    <property type="protein sequence ID" value="XDJ55049.1"/>
    <property type="molecule type" value="Genomic_DNA"/>
</dbReference>
<dbReference type="EMBL" id="CP158253">
    <property type="protein sequence ID" value="XDJ45728.1"/>
    <property type="molecule type" value="Genomic_DNA"/>
</dbReference>